<protein>
    <recommendedName>
        <fullName evidence="4">Phage abortive infection protein</fullName>
    </recommendedName>
</protein>
<dbReference type="RefSeq" id="WP_111373470.1">
    <property type="nucleotide sequence ID" value="NZ_CP029480.1"/>
</dbReference>
<evidence type="ECO:0000313" key="2">
    <source>
        <dbReference type="EMBL" id="AWW00103.1"/>
    </source>
</evidence>
<evidence type="ECO:0008006" key="4">
    <source>
        <dbReference type="Google" id="ProtNLM"/>
    </source>
</evidence>
<dbReference type="Proteomes" id="UP000249873">
    <property type="component" value="Chromosome"/>
</dbReference>
<keyword evidence="1" id="KW-0472">Membrane</keyword>
<evidence type="ECO:0000313" key="3">
    <source>
        <dbReference type="Proteomes" id="UP000249873"/>
    </source>
</evidence>
<dbReference type="OrthoDB" id="6678638at2"/>
<accession>A0A2Z4GFE3</accession>
<evidence type="ECO:0000256" key="1">
    <source>
        <dbReference type="SAM" id="Phobius"/>
    </source>
</evidence>
<feature type="transmembrane region" description="Helical" evidence="1">
    <location>
        <begin position="65"/>
        <end position="86"/>
    </location>
</feature>
<feature type="transmembrane region" description="Helical" evidence="1">
    <location>
        <begin position="26"/>
        <end position="45"/>
    </location>
</feature>
<keyword evidence="3" id="KW-1185">Reference proteome</keyword>
<dbReference type="EMBL" id="CP029480">
    <property type="protein sequence ID" value="AWW00103.1"/>
    <property type="molecule type" value="Genomic_DNA"/>
</dbReference>
<sequence>MNPKSHLPELETLESSNKRSRNLKNWAIAVIILAFVGVFILPFLITHFSWVYDLGTSKPNEIGDTIGGILSPFIGLVSAILIYITIDQQIEANRKIQGQIDQGRLDKLEELIFEETKKELEKLKTNLERFKNLDYESTRDDPSRNPYADAMDYLIFREGGKGYNDIHEGCNVLENHLDDFLKIMNLFSEKVKKQDAYKIIIKKMSADFLPFFESRKLREVFFGLNLGLFKDSPFPEDFINLSNHYTLESIKELMEVRIYIYSDKNNNDENSTQFEIDSIDLLEEIIDDIKQYKSFEYAFNMRQLERLGVRIKTEDSSYTGLDEDYQKFRQELKEKGWYAIEEKWK</sequence>
<dbReference type="KEGG" id="als:DJ013_18785"/>
<organism evidence="2 3">
    <name type="scientific">Arcticibacterium luteifluviistationis</name>
    <dbReference type="NCBI Taxonomy" id="1784714"/>
    <lineage>
        <taxon>Bacteria</taxon>
        <taxon>Pseudomonadati</taxon>
        <taxon>Bacteroidota</taxon>
        <taxon>Cytophagia</taxon>
        <taxon>Cytophagales</taxon>
        <taxon>Leadbetterellaceae</taxon>
        <taxon>Arcticibacterium</taxon>
    </lineage>
</organism>
<keyword evidence="1" id="KW-1133">Transmembrane helix</keyword>
<dbReference type="AlphaFoldDB" id="A0A2Z4GFE3"/>
<proteinExistence type="predicted"/>
<keyword evidence="1" id="KW-0812">Transmembrane</keyword>
<gene>
    <name evidence="2" type="ORF">DJ013_18785</name>
</gene>
<reference evidence="2 3" key="1">
    <citation type="submission" date="2018-05" db="EMBL/GenBank/DDBJ databases">
        <title>Complete genome sequence of Arcticibacterium luteifluviistationis SM1504T, a cytophagaceae bacterium isolated from Arctic surface seawater.</title>
        <authorList>
            <person name="Li Y."/>
            <person name="Qin Q.-L."/>
        </authorList>
    </citation>
    <scope>NUCLEOTIDE SEQUENCE [LARGE SCALE GENOMIC DNA]</scope>
    <source>
        <strain evidence="2 3">SM1504</strain>
    </source>
</reference>
<name>A0A2Z4GFE3_9BACT</name>